<keyword evidence="3" id="KW-1185">Reference proteome</keyword>
<protein>
    <submittedName>
        <fullName evidence="2">Uncharacterized protein</fullName>
    </submittedName>
</protein>
<reference evidence="2 3" key="1">
    <citation type="submission" date="2018-06" db="EMBL/GenBank/DDBJ databases">
        <title>Comparative genomics reveals the genomic features of Rhizophagus irregularis, R. cerebriforme, R. diaphanum and Gigaspora rosea, and their symbiotic lifestyle signature.</title>
        <authorList>
            <person name="Morin E."/>
            <person name="San Clemente H."/>
            <person name="Chen E.C.H."/>
            <person name="De La Providencia I."/>
            <person name="Hainaut M."/>
            <person name="Kuo A."/>
            <person name="Kohler A."/>
            <person name="Murat C."/>
            <person name="Tang N."/>
            <person name="Roy S."/>
            <person name="Loubradou J."/>
            <person name="Henrissat B."/>
            <person name="Grigoriev I.V."/>
            <person name="Corradi N."/>
            <person name="Roux C."/>
            <person name="Martin F.M."/>
        </authorList>
    </citation>
    <scope>NUCLEOTIDE SEQUENCE [LARGE SCALE GENOMIC DNA]</scope>
    <source>
        <strain evidence="2 3">DAOM 227022</strain>
    </source>
</reference>
<dbReference type="OrthoDB" id="10536159at2759"/>
<accession>A0A397SN93</accession>
<dbReference type="AlphaFoldDB" id="A0A397SN93"/>
<comment type="caution">
    <text evidence="2">The sequence shown here is derived from an EMBL/GenBank/DDBJ whole genome shotgun (WGS) entry which is preliminary data.</text>
</comment>
<feature type="compositionally biased region" description="Acidic residues" evidence="1">
    <location>
        <begin position="89"/>
        <end position="101"/>
    </location>
</feature>
<feature type="region of interest" description="Disordered" evidence="1">
    <location>
        <begin position="45"/>
        <end position="135"/>
    </location>
</feature>
<dbReference type="Proteomes" id="UP000265703">
    <property type="component" value="Unassembled WGS sequence"/>
</dbReference>
<evidence type="ECO:0000313" key="2">
    <source>
        <dbReference type="EMBL" id="RIA84321.1"/>
    </source>
</evidence>
<feature type="compositionally biased region" description="Acidic residues" evidence="1">
    <location>
        <begin position="114"/>
        <end position="130"/>
    </location>
</feature>
<gene>
    <name evidence="2" type="ORF">C1645_832434</name>
</gene>
<dbReference type="EMBL" id="QKYT01000501">
    <property type="protein sequence ID" value="RIA84321.1"/>
    <property type="molecule type" value="Genomic_DNA"/>
</dbReference>
<sequence length="155" mass="17945">MFWNNVESSVANSSLKLDKVKTAQTVIHGTKRLIKTALNEVDSTLKTDVSNNEPNERKRPAEEASPFIRPPSNLRDRSLPPSYNSFNDYNEESTEVEDELTETSPKTNDQTREECEEDENYSDDTEEDDENRITQEKKEQFRKIFQGSLKFKNCC</sequence>
<organism evidence="2 3">
    <name type="scientific">Glomus cerebriforme</name>
    <dbReference type="NCBI Taxonomy" id="658196"/>
    <lineage>
        <taxon>Eukaryota</taxon>
        <taxon>Fungi</taxon>
        <taxon>Fungi incertae sedis</taxon>
        <taxon>Mucoromycota</taxon>
        <taxon>Glomeromycotina</taxon>
        <taxon>Glomeromycetes</taxon>
        <taxon>Glomerales</taxon>
        <taxon>Glomeraceae</taxon>
        <taxon>Glomus</taxon>
    </lineage>
</organism>
<evidence type="ECO:0000313" key="3">
    <source>
        <dbReference type="Proteomes" id="UP000265703"/>
    </source>
</evidence>
<evidence type="ECO:0000256" key="1">
    <source>
        <dbReference type="SAM" id="MobiDB-lite"/>
    </source>
</evidence>
<proteinExistence type="predicted"/>
<name>A0A397SN93_9GLOM</name>